<name>A0ABS4KPE5_9CLOT</name>
<gene>
    <name evidence="1" type="ORF">J2Z42_000583</name>
</gene>
<organism evidence="1 2">
    <name type="scientific">Clostridium algifaecis</name>
    <dbReference type="NCBI Taxonomy" id="1472040"/>
    <lineage>
        <taxon>Bacteria</taxon>
        <taxon>Bacillati</taxon>
        <taxon>Bacillota</taxon>
        <taxon>Clostridia</taxon>
        <taxon>Eubacteriales</taxon>
        <taxon>Clostridiaceae</taxon>
        <taxon>Clostridium</taxon>
    </lineage>
</organism>
<dbReference type="EMBL" id="JAGGLM010000002">
    <property type="protein sequence ID" value="MBP2031918.1"/>
    <property type="molecule type" value="Genomic_DNA"/>
</dbReference>
<dbReference type="RefSeq" id="WP_281063515.1">
    <property type="nucleotide sequence ID" value="NZ_JAGGLM010000002.1"/>
</dbReference>
<reference evidence="1 2" key="1">
    <citation type="submission" date="2021-03" db="EMBL/GenBank/DDBJ databases">
        <title>Genomic Encyclopedia of Type Strains, Phase IV (KMG-IV): sequencing the most valuable type-strain genomes for metagenomic binning, comparative biology and taxonomic classification.</title>
        <authorList>
            <person name="Goeker M."/>
        </authorList>
    </citation>
    <scope>NUCLEOTIDE SEQUENCE [LARGE SCALE GENOMIC DNA]</scope>
    <source>
        <strain evidence="1 2">DSM 28783</strain>
    </source>
</reference>
<evidence type="ECO:0000313" key="2">
    <source>
        <dbReference type="Proteomes" id="UP001519307"/>
    </source>
</evidence>
<sequence length="44" mass="5185">MNLPKIFDYLNQTAKLNSIDEVLKLNYKLKEHNLCISKLQSHII</sequence>
<evidence type="ECO:0000313" key="1">
    <source>
        <dbReference type="EMBL" id="MBP2031918.1"/>
    </source>
</evidence>
<protein>
    <submittedName>
        <fullName evidence="1">Uncharacterized protein</fullName>
    </submittedName>
</protein>
<accession>A0ABS4KPE5</accession>
<keyword evidence="2" id="KW-1185">Reference proteome</keyword>
<proteinExistence type="predicted"/>
<dbReference type="Proteomes" id="UP001519307">
    <property type="component" value="Unassembled WGS sequence"/>
</dbReference>
<comment type="caution">
    <text evidence="1">The sequence shown here is derived from an EMBL/GenBank/DDBJ whole genome shotgun (WGS) entry which is preliminary data.</text>
</comment>